<dbReference type="Gene3D" id="3.40.50.880">
    <property type="match status" value="1"/>
</dbReference>
<dbReference type="PANTHER" id="PTHR43130">
    <property type="entry name" value="ARAC-FAMILY TRANSCRIPTIONAL REGULATOR"/>
    <property type="match status" value="1"/>
</dbReference>
<gene>
    <name evidence="2" type="ORF">TPA0910_05150</name>
</gene>
<evidence type="ECO:0000259" key="1">
    <source>
        <dbReference type="Pfam" id="PF01965"/>
    </source>
</evidence>
<accession>A0ABQ3TRY1</accession>
<dbReference type="InterPro" id="IPR029062">
    <property type="entry name" value="Class_I_gatase-like"/>
</dbReference>
<evidence type="ECO:0000313" key="2">
    <source>
        <dbReference type="EMBL" id="GHJ26082.1"/>
    </source>
</evidence>
<proteinExistence type="predicted"/>
<keyword evidence="3" id="KW-1185">Reference proteome</keyword>
<protein>
    <recommendedName>
        <fullName evidence="1">DJ-1/PfpI domain-containing protein</fullName>
    </recommendedName>
</protein>
<sequence>MTAVRVLAYEGVDELDLFGALAPLDKGARCTQHDNGLEVALVAPGPDVTTSGGTRLTGIASLDALADCDVLVVPGGRGAEAAAASERLRTAVRDTAARGAELFAVCTGVLLVAAAGVRAGRLAVHADKHQLLRTVAPGVREADIGRGLVRDPALVSIGGLADRGLKGTDIAFEVLRRHAPGCVGCVARRMEVVPPAL</sequence>
<reference evidence="2" key="1">
    <citation type="submission" date="2024-05" db="EMBL/GenBank/DDBJ databases">
        <title>Whole genome shotgun sequence of Streptomyces hygroscopicus NBRC 113678.</title>
        <authorList>
            <person name="Komaki H."/>
            <person name="Tamura T."/>
        </authorList>
    </citation>
    <scope>NUCLEOTIDE SEQUENCE</scope>
    <source>
        <strain evidence="2">N11-34</strain>
    </source>
</reference>
<organism evidence="2 3">
    <name type="scientific">Streptomyces hygroscopicus</name>
    <dbReference type="NCBI Taxonomy" id="1912"/>
    <lineage>
        <taxon>Bacteria</taxon>
        <taxon>Bacillati</taxon>
        <taxon>Actinomycetota</taxon>
        <taxon>Actinomycetes</taxon>
        <taxon>Kitasatosporales</taxon>
        <taxon>Streptomycetaceae</taxon>
        <taxon>Streptomyces</taxon>
        <taxon>Streptomyces violaceusniger group</taxon>
    </lineage>
</organism>
<comment type="caution">
    <text evidence="2">The sequence shown here is derived from an EMBL/GenBank/DDBJ whole genome shotgun (WGS) entry which is preliminary data.</text>
</comment>
<dbReference type="InterPro" id="IPR002818">
    <property type="entry name" value="DJ-1/PfpI"/>
</dbReference>
<dbReference type="Proteomes" id="UP001054854">
    <property type="component" value="Unassembled WGS sequence"/>
</dbReference>
<name>A0ABQ3TRY1_STRHY</name>
<dbReference type="RefSeq" id="WP_051885666.1">
    <property type="nucleotide sequence ID" value="NZ_BBON01000024.1"/>
</dbReference>
<dbReference type="SUPFAM" id="SSF52317">
    <property type="entry name" value="Class I glutamine amidotransferase-like"/>
    <property type="match status" value="1"/>
</dbReference>
<feature type="domain" description="DJ-1/PfpI" evidence="1">
    <location>
        <begin position="4"/>
        <end position="125"/>
    </location>
</feature>
<dbReference type="EMBL" id="BNEK01000002">
    <property type="protein sequence ID" value="GHJ26082.1"/>
    <property type="molecule type" value="Genomic_DNA"/>
</dbReference>
<dbReference type="Pfam" id="PF01965">
    <property type="entry name" value="DJ-1_PfpI"/>
    <property type="match status" value="1"/>
</dbReference>
<evidence type="ECO:0000313" key="3">
    <source>
        <dbReference type="Proteomes" id="UP001054854"/>
    </source>
</evidence>
<dbReference type="InterPro" id="IPR052158">
    <property type="entry name" value="INH-QAR"/>
</dbReference>
<dbReference type="PANTHER" id="PTHR43130:SF3">
    <property type="entry name" value="HTH-TYPE TRANSCRIPTIONAL REGULATOR RV1931C"/>
    <property type="match status" value="1"/>
</dbReference>